<organism evidence="1 2">
    <name type="scientific">Proteus phage phiP4-3</name>
    <dbReference type="NCBI Taxonomy" id="2065203"/>
    <lineage>
        <taxon>Viruses</taxon>
        <taxon>Duplodnaviria</taxon>
        <taxon>Heunggongvirae</taxon>
        <taxon>Uroviricota</taxon>
        <taxon>Caudoviricetes</taxon>
        <taxon>Pantevenvirales</taxon>
        <taxon>Straboviridae</taxon>
        <taxon>Bragavirus</taxon>
        <taxon>Bragavirus p43</taxon>
    </lineage>
</organism>
<sequence>MSKLIKDLGTFKFKSEKSIKDYVGAETFNISRLKFAEFLVSNNLRDSAFNIRIVESKDYYLNDIEVVFENGMVFTDADLDYYIFNLENNATRLNPVMLTYICPAELNLSHGIVVDSPIITKADAKALIIKLLDFIEK</sequence>
<evidence type="ECO:0000313" key="2">
    <source>
        <dbReference type="Proteomes" id="UP000240538"/>
    </source>
</evidence>
<proteinExistence type="predicted"/>
<gene>
    <name evidence="1" type="ORF">phiP43_260</name>
</gene>
<keyword evidence="2" id="KW-1185">Reference proteome</keyword>
<accession>A0A2I6PFW3</accession>
<protein>
    <submittedName>
        <fullName evidence="1">Uncharacterized protein</fullName>
    </submittedName>
</protein>
<name>A0A2I6PFW3_9CAUD</name>
<reference evidence="1 2" key="1">
    <citation type="submission" date="2017-12" db="EMBL/GenBank/DDBJ databases">
        <title>Complete genome sequence and characterization of bacteriophage phiP4-3 infecting Proteus pennea.</title>
        <authorList>
            <person name="He Y."/>
            <person name="Yang H."/>
        </authorList>
    </citation>
    <scope>NUCLEOTIDE SEQUENCE [LARGE SCALE GENOMIC DNA]</scope>
</reference>
<dbReference type="Proteomes" id="UP000240538">
    <property type="component" value="Segment"/>
</dbReference>
<evidence type="ECO:0000313" key="1">
    <source>
        <dbReference type="EMBL" id="AUM58618.1"/>
    </source>
</evidence>
<dbReference type="EMBL" id="MG696114">
    <property type="protein sequence ID" value="AUM58618.1"/>
    <property type="molecule type" value="Genomic_DNA"/>
</dbReference>